<evidence type="ECO:0000256" key="2">
    <source>
        <dbReference type="ARBA" id="ARBA00049106"/>
    </source>
</evidence>
<gene>
    <name evidence="3" type="ORF">KG103_00595</name>
</gene>
<dbReference type="NCBIfam" id="TIGR00026">
    <property type="entry name" value="hi_GC_TIGR00026"/>
    <property type="match status" value="1"/>
</dbReference>
<proteinExistence type="inferred from homology"/>
<dbReference type="InterPro" id="IPR004378">
    <property type="entry name" value="F420H2_quin_Rdtase"/>
</dbReference>
<dbReference type="Proteomes" id="UP000677804">
    <property type="component" value="Chromosome"/>
</dbReference>
<dbReference type="Gene3D" id="2.30.110.10">
    <property type="entry name" value="Electron Transport, Fmn-binding Protein, Chain A"/>
    <property type="match status" value="1"/>
</dbReference>
<dbReference type="RefSeq" id="WP_207340157.1">
    <property type="nucleotide sequence ID" value="NZ_CP074405.1"/>
</dbReference>
<protein>
    <submittedName>
        <fullName evidence="3">Nitroreductase family deazaflavin-dependent oxidoreductase</fullName>
    </submittedName>
</protein>
<organism evidence="3 4">
    <name type="scientific">Cellulomonas wangleii</name>
    <dbReference type="NCBI Taxonomy" id="2816956"/>
    <lineage>
        <taxon>Bacteria</taxon>
        <taxon>Bacillati</taxon>
        <taxon>Actinomycetota</taxon>
        <taxon>Actinomycetes</taxon>
        <taxon>Micrococcales</taxon>
        <taxon>Cellulomonadaceae</taxon>
        <taxon>Cellulomonas</taxon>
    </lineage>
</organism>
<evidence type="ECO:0000256" key="1">
    <source>
        <dbReference type="ARBA" id="ARBA00008710"/>
    </source>
</evidence>
<dbReference type="PANTHER" id="PTHR39428:SF3">
    <property type="entry name" value="DEAZAFLAVIN-DEPENDENT NITROREDUCTASE"/>
    <property type="match status" value="1"/>
</dbReference>
<dbReference type="SUPFAM" id="SSF50475">
    <property type="entry name" value="FMN-binding split barrel"/>
    <property type="match status" value="1"/>
</dbReference>
<sequence>MPLTGEYAPSTSDRAREQVELYESSGGTRGTTLDGQPVVVLWTLGATSGKIRKTPLMRVEHGGEYAVVASLGGAPTHPVWYRNIVAHPQVELQDGPVRRDYVAREVTGAERDAWWARAVEVWPDYEAYTRRTDRLIPVLVLTPVDRRDQG</sequence>
<evidence type="ECO:0000313" key="4">
    <source>
        <dbReference type="Proteomes" id="UP000677804"/>
    </source>
</evidence>
<keyword evidence="4" id="KW-1185">Reference proteome</keyword>
<evidence type="ECO:0000313" key="3">
    <source>
        <dbReference type="EMBL" id="QVI62496.1"/>
    </source>
</evidence>
<comment type="similarity">
    <text evidence="1">Belongs to the F420H(2)-dependent quinone reductase family.</text>
</comment>
<reference evidence="3 4" key="1">
    <citation type="submission" date="2021-05" db="EMBL/GenBank/DDBJ databases">
        <title>Novel species in genus Cellulomonas.</title>
        <authorList>
            <person name="Zhang G."/>
        </authorList>
    </citation>
    <scope>NUCLEOTIDE SEQUENCE [LARGE SCALE GENOMIC DNA]</scope>
    <source>
        <strain evidence="4">zg-ZUI222</strain>
    </source>
</reference>
<name>A0ABX8D4W1_9CELL</name>
<dbReference type="EMBL" id="CP074405">
    <property type="protein sequence ID" value="QVI62496.1"/>
    <property type="molecule type" value="Genomic_DNA"/>
</dbReference>
<accession>A0ABX8D4W1</accession>
<comment type="catalytic activity">
    <reaction evidence="2">
        <text>oxidized coenzyme F420-(gamma-L-Glu)(n) + a quinol + H(+) = reduced coenzyme F420-(gamma-L-Glu)(n) + a quinone</text>
        <dbReference type="Rhea" id="RHEA:39663"/>
        <dbReference type="Rhea" id="RHEA-COMP:12939"/>
        <dbReference type="Rhea" id="RHEA-COMP:14378"/>
        <dbReference type="ChEBI" id="CHEBI:15378"/>
        <dbReference type="ChEBI" id="CHEBI:24646"/>
        <dbReference type="ChEBI" id="CHEBI:132124"/>
        <dbReference type="ChEBI" id="CHEBI:133980"/>
        <dbReference type="ChEBI" id="CHEBI:139511"/>
    </reaction>
</comment>
<dbReference type="Pfam" id="PF04075">
    <property type="entry name" value="F420H2_quin_red"/>
    <property type="match status" value="1"/>
</dbReference>
<dbReference type="InterPro" id="IPR012349">
    <property type="entry name" value="Split_barrel_FMN-bd"/>
</dbReference>
<dbReference type="PANTHER" id="PTHR39428">
    <property type="entry name" value="F420H(2)-DEPENDENT QUINONE REDUCTASE RV1261C"/>
    <property type="match status" value="1"/>
</dbReference>